<feature type="compositionally biased region" description="Basic and acidic residues" evidence="14">
    <location>
        <begin position="444"/>
        <end position="463"/>
    </location>
</feature>
<dbReference type="SMART" id="SM00400">
    <property type="entry name" value="ZnF_CHCC"/>
    <property type="match status" value="1"/>
</dbReference>
<dbReference type="InterPro" id="IPR006295">
    <property type="entry name" value="DNA_primase_DnaG"/>
</dbReference>
<dbReference type="Proteomes" id="UP000298616">
    <property type="component" value="Chromosome"/>
</dbReference>
<dbReference type="InterPro" id="IPR034151">
    <property type="entry name" value="TOPRIM_DnaG_bac"/>
</dbReference>
<dbReference type="GO" id="GO:0003899">
    <property type="term" value="F:DNA-directed RNA polymerase activity"/>
    <property type="evidence" value="ECO:0007669"/>
    <property type="project" value="UniProtKB-UniRule"/>
</dbReference>
<feature type="region of interest" description="Disordered" evidence="14">
    <location>
        <begin position="444"/>
        <end position="466"/>
    </location>
</feature>
<dbReference type="PIRSF" id="PIRSF002811">
    <property type="entry name" value="DnaG"/>
    <property type="match status" value="1"/>
</dbReference>
<evidence type="ECO:0000256" key="1">
    <source>
        <dbReference type="ARBA" id="ARBA00022478"/>
    </source>
</evidence>
<dbReference type="PANTHER" id="PTHR30313:SF2">
    <property type="entry name" value="DNA PRIMASE"/>
    <property type="match status" value="1"/>
</dbReference>
<keyword evidence="4 12" id="KW-0548">Nucleotidyltransferase</keyword>
<evidence type="ECO:0000256" key="9">
    <source>
        <dbReference type="ARBA" id="ARBA00022842"/>
    </source>
</evidence>
<dbReference type="PROSITE" id="PS50880">
    <property type="entry name" value="TOPRIM"/>
    <property type="match status" value="1"/>
</dbReference>
<dbReference type="GO" id="GO:0000428">
    <property type="term" value="C:DNA-directed RNA polymerase complex"/>
    <property type="evidence" value="ECO:0007669"/>
    <property type="project" value="UniProtKB-KW"/>
</dbReference>
<accession>A0A4D7JSD3</accession>
<gene>
    <name evidence="12" type="primary">dnaG</name>
    <name evidence="16" type="ORF">DCC35_09430</name>
</gene>
<sequence>MKISDDSIEKVKSYVDIVDVIGEYVQLKKVGQNYRGLSPFTNEKTPSFYVSPSKEIFKCFSSGKGGDAIKFITEFEGVGYLEAIKILADKYGIELEMEELSEEAIQKQSTSESLLIVLNHAAEYFHQMLKETDEGRSVGLSYFRERGFNEKIINEFGLGYSLDKWDGLYKEALQKGYQEEYLDKAGLIIKKEEKAYDRFRGRVMFPIHNVSGKVIAFGGRVIKLDPSKKQPKYVNSPETEVYHKSKILYGIYQAKQAIRQFDECYLVEGYTDVISMHMSDVANVVASSGTSLTDEQIRLISRYTKNITVLFDGDAAGIKAAMRGIDMILEKGLNVKVLVFPEGEDPDSYSQKLGTEEFKKFLKENATDFVSYKLKIYSEEAKVSPQAKADSIKAIVESIAKIPDPIKRTVYTQQAATHLNVDEDLLIAEENKLIIQKRRNEQKQSAKDRFRQESDEPVQKEEKATEEDNLVLASHVDNYIESQESELIRVLISYGNHEMDDEGTLISHFILEELEDIDMITPEFHAILTQYREIVSEGGTPDISYFMTFGDEVLQQKLVNMFIQPYEVSENWHKKHLIFVPTEEEQLHNVINSVILRLKLAYVKKMLHENKEKLKELKGDEEIIHSMRIQKELKELEREYAKALGNVVIFK</sequence>
<dbReference type="CDD" id="cd03364">
    <property type="entry name" value="TOPRIM_DnaG_primases"/>
    <property type="match status" value="1"/>
</dbReference>
<comment type="similarity">
    <text evidence="12 13">Belongs to the DnaG primase family.</text>
</comment>
<evidence type="ECO:0000256" key="3">
    <source>
        <dbReference type="ARBA" id="ARBA00022679"/>
    </source>
</evidence>
<evidence type="ECO:0000256" key="6">
    <source>
        <dbReference type="ARBA" id="ARBA00022723"/>
    </source>
</evidence>
<dbReference type="NCBIfam" id="TIGR01391">
    <property type="entry name" value="dnaG"/>
    <property type="match status" value="1"/>
</dbReference>
<dbReference type="Pfam" id="PF01807">
    <property type="entry name" value="Zn_ribbon_DnaG"/>
    <property type="match status" value="1"/>
</dbReference>
<dbReference type="InterPro" id="IPR037068">
    <property type="entry name" value="DNA_primase_core_N_sf"/>
</dbReference>
<dbReference type="PANTHER" id="PTHR30313">
    <property type="entry name" value="DNA PRIMASE"/>
    <property type="match status" value="1"/>
</dbReference>
<evidence type="ECO:0000256" key="13">
    <source>
        <dbReference type="PIRNR" id="PIRNR002811"/>
    </source>
</evidence>
<keyword evidence="17" id="KW-1185">Reference proteome</keyword>
<dbReference type="RefSeq" id="WP_137090532.1">
    <property type="nucleotide sequence ID" value="NZ_CP028923.1"/>
</dbReference>
<evidence type="ECO:0000256" key="2">
    <source>
        <dbReference type="ARBA" id="ARBA00022515"/>
    </source>
</evidence>
<dbReference type="EC" id="2.7.7.101" evidence="12"/>
<keyword evidence="7" id="KW-0863">Zinc-finger</keyword>
<organism evidence="16 17">
    <name type="scientific">Mangrovivirga cuniculi</name>
    <dbReference type="NCBI Taxonomy" id="2715131"/>
    <lineage>
        <taxon>Bacteria</taxon>
        <taxon>Pseudomonadati</taxon>
        <taxon>Bacteroidota</taxon>
        <taxon>Cytophagia</taxon>
        <taxon>Cytophagales</taxon>
        <taxon>Mangrovivirgaceae</taxon>
        <taxon>Mangrovivirga</taxon>
    </lineage>
</organism>
<dbReference type="GO" id="GO:0008270">
    <property type="term" value="F:zinc ion binding"/>
    <property type="evidence" value="ECO:0007669"/>
    <property type="project" value="UniProtKB-KW"/>
</dbReference>
<keyword evidence="1 12" id="KW-0240">DNA-directed RNA polymerase</keyword>
<evidence type="ECO:0000256" key="10">
    <source>
        <dbReference type="ARBA" id="ARBA00023125"/>
    </source>
</evidence>
<evidence type="ECO:0000256" key="8">
    <source>
        <dbReference type="ARBA" id="ARBA00022833"/>
    </source>
</evidence>
<evidence type="ECO:0000256" key="12">
    <source>
        <dbReference type="HAMAP-Rule" id="MF_00974"/>
    </source>
</evidence>
<dbReference type="AlphaFoldDB" id="A0A4D7JSD3"/>
<evidence type="ECO:0000256" key="14">
    <source>
        <dbReference type="SAM" id="MobiDB-lite"/>
    </source>
</evidence>
<dbReference type="SUPFAM" id="SSF57783">
    <property type="entry name" value="Zinc beta-ribbon"/>
    <property type="match status" value="1"/>
</dbReference>
<keyword evidence="5 12" id="KW-0235">DNA replication</keyword>
<comment type="subunit">
    <text evidence="12">Monomer. Interacts with DnaB.</text>
</comment>
<feature type="domain" description="Toprim" evidence="15">
    <location>
        <begin position="262"/>
        <end position="343"/>
    </location>
</feature>
<evidence type="ECO:0000313" key="17">
    <source>
        <dbReference type="Proteomes" id="UP000298616"/>
    </source>
</evidence>
<dbReference type="Gene3D" id="3.40.1360.10">
    <property type="match status" value="1"/>
</dbReference>
<dbReference type="InterPro" id="IPR002694">
    <property type="entry name" value="Znf_CHC2"/>
</dbReference>
<dbReference type="GO" id="GO:0005737">
    <property type="term" value="C:cytoplasm"/>
    <property type="evidence" value="ECO:0007669"/>
    <property type="project" value="TreeGrafter"/>
</dbReference>
<dbReference type="EMBL" id="CP028923">
    <property type="protein sequence ID" value="QCK14946.1"/>
    <property type="molecule type" value="Genomic_DNA"/>
</dbReference>
<protein>
    <recommendedName>
        <fullName evidence="12 13">DNA primase</fullName>
        <ecNumber evidence="12">2.7.7.101</ecNumber>
    </recommendedName>
</protein>
<reference evidence="16 17" key="1">
    <citation type="submission" date="2018-04" db="EMBL/GenBank/DDBJ databases">
        <title>Complete genome uncultured novel isolate.</title>
        <authorList>
            <person name="Merlino G."/>
        </authorList>
    </citation>
    <scope>NUCLEOTIDE SEQUENCE [LARGE SCALE GENOMIC DNA]</scope>
    <source>
        <strain evidence="17">R1DC9</strain>
    </source>
</reference>
<keyword evidence="3 12" id="KW-0808">Transferase</keyword>
<keyword evidence="6 13" id="KW-0479">Metal-binding</keyword>
<dbReference type="OrthoDB" id="9803773at2"/>
<comment type="caution">
    <text evidence="12">Lacks conserved residue(s) required for the propagation of feature annotation.</text>
</comment>
<dbReference type="Pfam" id="PF10410">
    <property type="entry name" value="DnaB_bind"/>
    <property type="match status" value="1"/>
</dbReference>
<dbReference type="InterPro" id="IPR019475">
    <property type="entry name" value="DNA_primase_DnaB-bd"/>
</dbReference>
<dbReference type="FunFam" id="3.90.580.10:FF:000001">
    <property type="entry name" value="DNA primase"/>
    <property type="match status" value="1"/>
</dbReference>
<evidence type="ECO:0000256" key="4">
    <source>
        <dbReference type="ARBA" id="ARBA00022695"/>
    </source>
</evidence>
<keyword evidence="11 12" id="KW-0804">Transcription</keyword>
<evidence type="ECO:0000313" key="16">
    <source>
        <dbReference type="EMBL" id="QCK14946.1"/>
    </source>
</evidence>
<dbReference type="Pfam" id="PF13155">
    <property type="entry name" value="Toprim_2"/>
    <property type="match status" value="1"/>
</dbReference>
<comment type="function">
    <text evidence="12 13">RNA polymerase that catalyzes the synthesis of short RNA molecules used as primers for DNA polymerase during DNA replication.</text>
</comment>
<dbReference type="InterPro" id="IPR030846">
    <property type="entry name" value="DnaG_bac"/>
</dbReference>
<dbReference type="SUPFAM" id="SSF56731">
    <property type="entry name" value="DNA primase core"/>
    <property type="match status" value="1"/>
</dbReference>
<dbReference type="Pfam" id="PF08275">
    <property type="entry name" value="DNAG_N"/>
    <property type="match status" value="1"/>
</dbReference>
<dbReference type="HAMAP" id="MF_00974">
    <property type="entry name" value="DNA_primase_DnaG"/>
    <property type="match status" value="1"/>
</dbReference>
<dbReference type="KEGG" id="fpf:DCC35_09430"/>
<dbReference type="GO" id="GO:1990077">
    <property type="term" value="C:primosome complex"/>
    <property type="evidence" value="ECO:0007669"/>
    <property type="project" value="UniProtKB-KW"/>
</dbReference>
<evidence type="ECO:0000256" key="11">
    <source>
        <dbReference type="ARBA" id="ARBA00023163"/>
    </source>
</evidence>
<dbReference type="InterPro" id="IPR050219">
    <property type="entry name" value="DnaG_primase"/>
</dbReference>
<evidence type="ECO:0000256" key="7">
    <source>
        <dbReference type="ARBA" id="ARBA00022771"/>
    </source>
</evidence>
<dbReference type="FunFam" id="3.40.1360.10:FF:000002">
    <property type="entry name" value="DNA primase"/>
    <property type="match status" value="1"/>
</dbReference>
<keyword evidence="9" id="KW-0460">Magnesium</keyword>
<dbReference type="Gene3D" id="3.90.980.10">
    <property type="entry name" value="DNA primase, catalytic core, N-terminal domain"/>
    <property type="match status" value="1"/>
</dbReference>
<evidence type="ECO:0000259" key="15">
    <source>
        <dbReference type="PROSITE" id="PS50880"/>
    </source>
</evidence>
<comment type="catalytic activity">
    <reaction evidence="12">
        <text>ssDNA + n NTP = ssDNA/pppN(pN)n-1 hybrid + (n-1) diphosphate.</text>
        <dbReference type="EC" id="2.7.7.101"/>
    </reaction>
</comment>
<evidence type="ECO:0000256" key="5">
    <source>
        <dbReference type="ARBA" id="ARBA00022705"/>
    </source>
</evidence>
<dbReference type="SMART" id="SM00493">
    <property type="entry name" value="TOPRIM"/>
    <property type="match status" value="1"/>
</dbReference>
<dbReference type="GO" id="GO:0006269">
    <property type="term" value="P:DNA replication, synthesis of primer"/>
    <property type="evidence" value="ECO:0007669"/>
    <property type="project" value="UniProtKB-UniRule"/>
</dbReference>
<dbReference type="InterPro" id="IPR006171">
    <property type="entry name" value="TOPRIM_dom"/>
</dbReference>
<dbReference type="GO" id="GO:0003677">
    <property type="term" value="F:DNA binding"/>
    <property type="evidence" value="ECO:0007669"/>
    <property type="project" value="UniProtKB-KW"/>
</dbReference>
<proteinExistence type="inferred from homology"/>
<comment type="cofactor">
    <cofactor evidence="13">
        <name>Zn(2+)</name>
        <dbReference type="ChEBI" id="CHEBI:29105"/>
    </cofactor>
    <text evidence="13">Binds 1 zinc ion per monomer.</text>
</comment>
<dbReference type="InterPro" id="IPR013264">
    <property type="entry name" value="DNAG_N"/>
</dbReference>
<dbReference type="Gene3D" id="3.90.580.10">
    <property type="entry name" value="Zinc finger, CHC2-type domain"/>
    <property type="match status" value="1"/>
</dbReference>
<name>A0A4D7JSD3_9BACT</name>
<keyword evidence="2 12" id="KW-0639">Primosome</keyword>
<keyword evidence="10 12" id="KW-0238">DNA-binding</keyword>
<keyword evidence="8 13" id="KW-0862">Zinc</keyword>
<dbReference type="InterPro" id="IPR036977">
    <property type="entry name" value="DNA_primase_Znf_CHC2"/>
</dbReference>